<comment type="caution">
    <text evidence="1">The sequence shown here is derived from an EMBL/GenBank/DDBJ whole genome shotgun (WGS) entry which is preliminary data.</text>
</comment>
<evidence type="ECO:0000313" key="1">
    <source>
        <dbReference type="EMBL" id="KAF5825346.1"/>
    </source>
</evidence>
<sequence>MAMICVLLMYDRQINVYDCLVHNQMIHDLHFVCSFSDVVLTDGCIGQGISKARAACASAPRPAGWKLLEKWYTLHKVRSSGCLSLAHSFIKRLSFASLP</sequence>
<evidence type="ECO:0008006" key="3">
    <source>
        <dbReference type="Google" id="ProtNLM"/>
    </source>
</evidence>
<accession>A0ABQ7FRW0</accession>
<dbReference type="Proteomes" id="UP000815325">
    <property type="component" value="Unassembled WGS sequence"/>
</dbReference>
<proteinExistence type="predicted"/>
<dbReference type="EMBL" id="MU073615">
    <property type="protein sequence ID" value="KAF5825346.1"/>
    <property type="molecule type" value="Genomic_DNA"/>
</dbReference>
<keyword evidence="2" id="KW-1185">Reference proteome</keyword>
<reference evidence="1" key="1">
    <citation type="submission" date="2017-08" db="EMBL/GenBank/DDBJ databases">
        <authorList>
            <person name="Polle J.E."/>
            <person name="Barry K."/>
            <person name="Cushman J."/>
            <person name="Schmutz J."/>
            <person name="Tran D."/>
            <person name="Hathwaick L.T."/>
            <person name="Yim W.C."/>
            <person name="Jenkins J."/>
            <person name="Mckie-Krisberg Z.M."/>
            <person name="Prochnik S."/>
            <person name="Lindquist E."/>
            <person name="Dockter R.B."/>
            <person name="Adam C."/>
            <person name="Molina H."/>
            <person name="Bunkerborg J."/>
            <person name="Jin E."/>
            <person name="Buchheim M."/>
            <person name="Magnuson J."/>
        </authorList>
    </citation>
    <scope>NUCLEOTIDE SEQUENCE</scope>
    <source>
        <strain evidence="1">CCAP 19/18</strain>
    </source>
</reference>
<evidence type="ECO:0000313" key="2">
    <source>
        <dbReference type="Proteomes" id="UP000815325"/>
    </source>
</evidence>
<gene>
    <name evidence="1" type="ORF">DUNSADRAFT_11359</name>
</gene>
<protein>
    <recommendedName>
        <fullName evidence="3">Encoded protein</fullName>
    </recommendedName>
</protein>
<organism evidence="1 2">
    <name type="scientific">Dunaliella salina</name>
    <name type="common">Green alga</name>
    <name type="synonym">Protococcus salinus</name>
    <dbReference type="NCBI Taxonomy" id="3046"/>
    <lineage>
        <taxon>Eukaryota</taxon>
        <taxon>Viridiplantae</taxon>
        <taxon>Chlorophyta</taxon>
        <taxon>core chlorophytes</taxon>
        <taxon>Chlorophyceae</taxon>
        <taxon>CS clade</taxon>
        <taxon>Chlamydomonadales</taxon>
        <taxon>Dunaliellaceae</taxon>
        <taxon>Dunaliella</taxon>
    </lineage>
</organism>
<name>A0ABQ7FRW0_DUNSA</name>